<evidence type="ECO:0000256" key="1">
    <source>
        <dbReference type="SAM" id="Phobius"/>
    </source>
</evidence>
<accession>A0A0L8GVQ0</accession>
<organism evidence="2">
    <name type="scientific">Octopus bimaculoides</name>
    <name type="common">California two-spotted octopus</name>
    <dbReference type="NCBI Taxonomy" id="37653"/>
    <lineage>
        <taxon>Eukaryota</taxon>
        <taxon>Metazoa</taxon>
        <taxon>Spiralia</taxon>
        <taxon>Lophotrochozoa</taxon>
        <taxon>Mollusca</taxon>
        <taxon>Cephalopoda</taxon>
        <taxon>Coleoidea</taxon>
        <taxon>Octopodiformes</taxon>
        <taxon>Octopoda</taxon>
        <taxon>Incirrata</taxon>
        <taxon>Octopodidae</taxon>
        <taxon>Octopus</taxon>
    </lineage>
</organism>
<keyword evidence="1" id="KW-1133">Transmembrane helix</keyword>
<feature type="transmembrane region" description="Helical" evidence="1">
    <location>
        <begin position="30"/>
        <end position="50"/>
    </location>
</feature>
<keyword evidence="1" id="KW-0472">Membrane</keyword>
<proteinExistence type="predicted"/>
<sequence>MCVYVCVCLCECVYVACICRGGVSLCVHASVHVCLWVFVVIVGIVLCVFFF</sequence>
<dbReference type="EMBL" id="KQ420169">
    <property type="protein sequence ID" value="KOF81058.1"/>
    <property type="molecule type" value="Genomic_DNA"/>
</dbReference>
<dbReference type="AlphaFoldDB" id="A0A0L8GVQ0"/>
<gene>
    <name evidence="2" type="ORF">OCBIM_22027053mg</name>
</gene>
<protein>
    <submittedName>
        <fullName evidence="2">Uncharacterized protein</fullName>
    </submittedName>
</protein>
<reference evidence="2" key="1">
    <citation type="submission" date="2015-07" db="EMBL/GenBank/DDBJ databases">
        <title>MeaNS - Measles Nucleotide Surveillance Program.</title>
        <authorList>
            <person name="Tran T."/>
            <person name="Druce J."/>
        </authorList>
    </citation>
    <scope>NUCLEOTIDE SEQUENCE</scope>
    <source>
        <strain evidence="2">UCB-OBI-ISO-001</strain>
        <tissue evidence="2">Gonad</tissue>
    </source>
</reference>
<keyword evidence="1" id="KW-0812">Transmembrane</keyword>
<evidence type="ECO:0000313" key="2">
    <source>
        <dbReference type="EMBL" id="KOF81058.1"/>
    </source>
</evidence>
<name>A0A0L8GVQ0_OCTBM</name>